<proteinExistence type="predicted"/>
<comment type="caution">
    <text evidence="1">The sequence shown here is derived from an EMBL/GenBank/DDBJ whole genome shotgun (WGS) entry which is preliminary data.</text>
</comment>
<organism evidence="1 2">
    <name type="scientific">Nocardioides donggukensis</name>
    <dbReference type="NCBI Taxonomy" id="2774019"/>
    <lineage>
        <taxon>Bacteria</taxon>
        <taxon>Bacillati</taxon>
        <taxon>Actinomycetota</taxon>
        <taxon>Actinomycetes</taxon>
        <taxon>Propionibacteriales</taxon>
        <taxon>Nocardioidaceae</taxon>
        <taxon>Nocardioides</taxon>
    </lineage>
</organism>
<name>A0A927Q239_9ACTN</name>
<dbReference type="EMBL" id="JACYXZ010000002">
    <property type="protein sequence ID" value="MBD8869311.1"/>
    <property type="molecule type" value="Genomic_DNA"/>
</dbReference>
<evidence type="ECO:0000313" key="2">
    <source>
        <dbReference type="Proteomes" id="UP000616839"/>
    </source>
</evidence>
<evidence type="ECO:0000313" key="1">
    <source>
        <dbReference type="EMBL" id="MBD8869311.1"/>
    </source>
</evidence>
<accession>A0A927Q239</accession>
<keyword evidence="2" id="KW-1185">Reference proteome</keyword>
<sequence>MSELRVPMAEELVWANVVRPKVPMCYLDLNHIINMAKSLSDPTKAPAGSRDLYDSAKRAADEHRVVFPISATHFREVAKIADHRRRVALTDVFEQLSGFKYLLGRTQIARLELDAGIRALLGEPTGDPVPLIRPTVGQAFGIAGTLKVGDVSGADRSAAVRALLGDDKYDELMAQMNLELERHLLRGPDDAQRAVLTKDPRYDPDVIEHGMQSRLDRELDTWPTLDAHPDFPMVRIRDAIAGREFYHEWMTPFLEILTDRGVEIAEDLPTPEQFAALQAAMPHHQVAVSIKTRYFRNREHAWTVNDVSDIDAVSVAYAYCEAVFTDKAVRAALADSTELRSMGTFLPRKIPALIDWLDARPVVADPETQVLHSLVHR</sequence>
<dbReference type="Proteomes" id="UP000616839">
    <property type="component" value="Unassembled WGS sequence"/>
</dbReference>
<dbReference type="RefSeq" id="WP_192141915.1">
    <property type="nucleotide sequence ID" value="NZ_JACYXZ010000002.1"/>
</dbReference>
<gene>
    <name evidence="1" type="ORF">IE331_06715</name>
</gene>
<reference evidence="1" key="1">
    <citation type="submission" date="2020-09" db="EMBL/GenBank/DDBJ databases">
        <title>Nocardioides sp. strain MJB4 16S ribosomal RNA gene Genome sequencing and assembly.</title>
        <authorList>
            <person name="Kim I."/>
        </authorList>
    </citation>
    <scope>NUCLEOTIDE SEQUENCE</scope>
    <source>
        <strain evidence="1">MJB4</strain>
    </source>
</reference>
<dbReference type="AlphaFoldDB" id="A0A927Q239"/>
<protein>
    <recommendedName>
        <fullName evidence="3">PIN domain-containing protein</fullName>
    </recommendedName>
</protein>
<evidence type="ECO:0008006" key="3">
    <source>
        <dbReference type="Google" id="ProtNLM"/>
    </source>
</evidence>